<organism evidence="8 9">
    <name type="scientific">Winkia neuii subsp. anitrata</name>
    <dbReference type="NCBI Taxonomy" id="29318"/>
    <lineage>
        <taxon>Bacteria</taxon>
        <taxon>Bacillati</taxon>
        <taxon>Actinomycetota</taxon>
        <taxon>Actinomycetes</taxon>
        <taxon>Actinomycetales</taxon>
        <taxon>Actinomycetaceae</taxon>
        <taxon>Winkia</taxon>
    </lineage>
</organism>
<dbReference type="Pfam" id="PF06781">
    <property type="entry name" value="CrgA"/>
    <property type="match status" value="1"/>
</dbReference>
<comment type="function">
    <text evidence="7">Involved in cell division.</text>
</comment>
<dbReference type="GO" id="GO:0051301">
    <property type="term" value="P:cell division"/>
    <property type="evidence" value="ECO:0007669"/>
    <property type="project" value="UniProtKB-UniRule"/>
</dbReference>
<keyword evidence="2 7" id="KW-0132">Cell division</keyword>
<feature type="transmembrane region" description="Helical" evidence="7">
    <location>
        <begin position="34"/>
        <end position="56"/>
    </location>
</feature>
<evidence type="ECO:0000313" key="8">
    <source>
        <dbReference type="EMBL" id="WCE46141.1"/>
    </source>
</evidence>
<dbReference type="HAMAP" id="MF_00631">
    <property type="entry name" value="CrgA"/>
    <property type="match status" value="1"/>
</dbReference>
<evidence type="ECO:0000256" key="6">
    <source>
        <dbReference type="ARBA" id="ARBA00023306"/>
    </source>
</evidence>
<evidence type="ECO:0000256" key="7">
    <source>
        <dbReference type="HAMAP-Rule" id="MF_00631"/>
    </source>
</evidence>
<accession>A0AB38XP69</accession>
<dbReference type="KEGG" id="wne:PIG85_00410"/>
<keyword evidence="5 7" id="KW-0472">Membrane</keyword>
<reference evidence="8" key="1">
    <citation type="submission" date="2023-01" db="EMBL/GenBank/DDBJ databases">
        <title>Comparative Genomic Analysis of the Clinically-Derived Winkia Strain NY0527 Provides Evidence into the Taxonomic Reassignment of Winkia neuii and Characterizes Their Virulence Traits.</title>
        <authorList>
            <person name="Cai X."/>
            <person name="Peng Y."/>
            <person name="Li M."/>
            <person name="Qiu Y."/>
            <person name="Wang Y."/>
            <person name="Xu L."/>
            <person name="Hou Q."/>
        </authorList>
    </citation>
    <scope>NUCLEOTIDE SEQUENCE</scope>
    <source>
        <strain evidence="8">NY0527</strain>
    </source>
</reference>
<sequence length="88" mass="9763">MAESRKSSKSHNITVDESELNKGWSADMTPSPRWWAPVSVTMMIIGLLYIIVYYISGAKYPIGAIGNWNLGVGVGVAMVGFLMLLRWK</sequence>
<dbReference type="AlphaFoldDB" id="A0AB38XP69"/>
<keyword evidence="4 7" id="KW-1133">Transmembrane helix</keyword>
<comment type="similarity">
    <text evidence="7">Belongs to the CrgA family.</text>
</comment>
<dbReference type="RefSeq" id="WP_004807040.1">
    <property type="nucleotide sequence ID" value="NZ_CP116394.1"/>
</dbReference>
<dbReference type="GO" id="GO:0005886">
    <property type="term" value="C:plasma membrane"/>
    <property type="evidence" value="ECO:0007669"/>
    <property type="project" value="UniProtKB-SubCell"/>
</dbReference>
<name>A0AB38XP69_9ACTO</name>
<protein>
    <recommendedName>
        <fullName evidence="7">Cell division protein CrgA</fullName>
    </recommendedName>
</protein>
<evidence type="ECO:0000313" key="9">
    <source>
        <dbReference type="Proteomes" id="UP001211044"/>
    </source>
</evidence>
<dbReference type="EMBL" id="CP116394">
    <property type="protein sequence ID" value="WCE46141.1"/>
    <property type="molecule type" value="Genomic_DNA"/>
</dbReference>
<feature type="transmembrane region" description="Helical" evidence="7">
    <location>
        <begin position="68"/>
        <end position="85"/>
    </location>
</feature>
<keyword evidence="1 7" id="KW-1003">Cell membrane</keyword>
<evidence type="ECO:0000256" key="4">
    <source>
        <dbReference type="ARBA" id="ARBA00022989"/>
    </source>
</evidence>
<keyword evidence="6 7" id="KW-0131">Cell cycle</keyword>
<evidence type="ECO:0000256" key="2">
    <source>
        <dbReference type="ARBA" id="ARBA00022618"/>
    </source>
</evidence>
<comment type="subcellular location">
    <subcellularLocation>
        <location evidence="7">Cell membrane</location>
        <topology evidence="7">Multi-pass membrane protein</topology>
    </subcellularLocation>
</comment>
<evidence type="ECO:0000256" key="1">
    <source>
        <dbReference type="ARBA" id="ARBA00022475"/>
    </source>
</evidence>
<gene>
    <name evidence="7" type="primary">crgA</name>
    <name evidence="8" type="ORF">PIG85_00410</name>
</gene>
<keyword evidence="3 7" id="KW-0812">Transmembrane</keyword>
<evidence type="ECO:0000256" key="3">
    <source>
        <dbReference type="ARBA" id="ARBA00022692"/>
    </source>
</evidence>
<proteinExistence type="inferred from homology"/>
<dbReference type="InterPro" id="IPR009619">
    <property type="entry name" value="CrgA"/>
</dbReference>
<evidence type="ECO:0000256" key="5">
    <source>
        <dbReference type="ARBA" id="ARBA00023136"/>
    </source>
</evidence>
<dbReference type="Proteomes" id="UP001211044">
    <property type="component" value="Chromosome"/>
</dbReference>